<dbReference type="Gene3D" id="3.40.50.300">
    <property type="entry name" value="P-loop containing nucleotide triphosphate hydrolases"/>
    <property type="match status" value="1"/>
</dbReference>
<organism evidence="5">
    <name type="scientific">hydrothermal vent metagenome</name>
    <dbReference type="NCBI Taxonomy" id="652676"/>
    <lineage>
        <taxon>unclassified sequences</taxon>
        <taxon>metagenomes</taxon>
        <taxon>ecological metagenomes</taxon>
    </lineage>
</organism>
<dbReference type="GO" id="GO:0016887">
    <property type="term" value="F:ATP hydrolysis activity"/>
    <property type="evidence" value="ECO:0007669"/>
    <property type="project" value="InterPro"/>
</dbReference>
<dbReference type="InterPro" id="IPR013611">
    <property type="entry name" value="Transp-assoc_OB_typ2"/>
</dbReference>
<dbReference type="InterPro" id="IPR003593">
    <property type="entry name" value="AAA+_ATPase"/>
</dbReference>
<dbReference type="SUPFAM" id="SSF52540">
    <property type="entry name" value="P-loop containing nucleoside triphosphate hydrolases"/>
    <property type="match status" value="1"/>
</dbReference>
<evidence type="ECO:0000256" key="1">
    <source>
        <dbReference type="ARBA" id="ARBA00022448"/>
    </source>
</evidence>
<dbReference type="SMART" id="SM00382">
    <property type="entry name" value="AAA"/>
    <property type="match status" value="1"/>
</dbReference>
<protein>
    <submittedName>
        <fullName evidence="5">Sulfate and thiosulfate import ATP-binding protein CysA</fullName>
        <ecNumber evidence="5">3.6.3.25</ecNumber>
    </submittedName>
</protein>
<dbReference type="PROSITE" id="PS00211">
    <property type="entry name" value="ABC_TRANSPORTER_1"/>
    <property type="match status" value="1"/>
</dbReference>
<evidence type="ECO:0000256" key="2">
    <source>
        <dbReference type="ARBA" id="ARBA00022741"/>
    </source>
</evidence>
<dbReference type="Pfam" id="PF08402">
    <property type="entry name" value="TOBE_2"/>
    <property type="match status" value="1"/>
</dbReference>
<keyword evidence="5" id="KW-0378">Hydrolase</keyword>
<name>A0A3B0VJ78_9ZZZZ</name>
<keyword evidence="2" id="KW-0547">Nucleotide-binding</keyword>
<dbReference type="PANTHER" id="PTHR42781:SF4">
    <property type="entry name" value="SPERMIDINE_PUTRESCINE IMPORT ATP-BINDING PROTEIN POTA"/>
    <property type="match status" value="1"/>
</dbReference>
<keyword evidence="1" id="KW-0813">Transport</keyword>
<dbReference type="InterPro" id="IPR008995">
    <property type="entry name" value="Mo/tungstate-bd_C_term_dom"/>
</dbReference>
<dbReference type="InterPro" id="IPR003439">
    <property type="entry name" value="ABC_transporter-like_ATP-bd"/>
</dbReference>
<dbReference type="InterPro" id="IPR027417">
    <property type="entry name" value="P-loop_NTPase"/>
</dbReference>
<dbReference type="GO" id="GO:0005524">
    <property type="term" value="F:ATP binding"/>
    <property type="evidence" value="ECO:0007669"/>
    <property type="project" value="UniProtKB-KW"/>
</dbReference>
<dbReference type="PROSITE" id="PS50893">
    <property type="entry name" value="ABC_TRANSPORTER_2"/>
    <property type="match status" value="1"/>
</dbReference>
<dbReference type="PANTHER" id="PTHR42781">
    <property type="entry name" value="SPERMIDINE/PUTRESCINE IMPORT ATP-BINDING PROTEIN POTA"/>
    <property type="match status" value="1"/>
</dbReference>
<reference evidence="5" key="1">
    <citation type="submission" date="2018-06" db="EMBL/GenBank/DDBJ databases">
        <authorList>
            <person name="Zhirakovskaya E."/>
        </authorList>
    </citation>
    <scope>NUCLEOTIDE SEQUENCE</scope>
</reference>
<dbReference type="AlphaFoldDB" id="A0A3B0VJ78"/>
<gene>
    <name evidence="5" type="ORF">MNBD_CHLOROFLEXI01-3994</name>
</gene>
<dbReference type="InterPro" id="IPR050093">
    <property type="entry name" value="ABC_SmlMolc_Importer"/>
</dbReference>
<dbReference type="GO" id="GO:0022857">
    <property type="term" value="F:transmembrane transporter activity"/>
    <property type="evidence" value="ECO:0007669"/>
    <property type="project" value="InterPro"/>
</dbReference>
<dbReference type="GO" id="GO:0043190">
    <property type="term" value="C:ATP-binding cassette (ABC) transporter complex"/>
    <property type="evidence" value="ECO:0007669"/>
    <property type="project" value="InterPro"/>
</dbReference>
<evidence type="ECO:0000256" key="3">
    <source>
        <dbReference type="ARBA" id="ARBA00022840"/>
    </source>
</evidence>
<dbReference type="Pfam" id="PF00005">
    <property type="entry name" value="ABC_tran"/>
    <property type="match status" value="1"/>
</dbReference>
<evidence type="ECO:0000259" key="4">
    <source>
        <dbReference type="PROSITE" id="PS50893"/>
    </source>
</evidence>
<dbReference type="InterPro" id="IPR017871">
    <property type="entry name" value="ABC_transporter-like_CS"/>
</dbReference>
<dbReference type="Gene3D" id="2.40.50.100">
    <property type="match status" value="1"/>
</dbReference>
<keyword evidence="3 5" id="KW-0067">ATP-binding</keyword>
<evidence type="ECO:0000313" key="5">
    <source>
        <dbReference type="EMBL" id="VAW43605.1"/>
    </source>
</evidence>
<dbReference type="EMBL" id="UOEU01001120">
    <property type="protein sequence ID" value="VAW43605.1"/>
    <property type="molecule type" value="Genomic_DNA"/>
</dbReference>
<accession>A0A3B0VJ78</accession>
<sequence>MLLTCTDIEKSFGTKQVLHSIHLALEAGEVGVLLGPSGCGKTTLLRIIAGLTSPDNGRIHLNDQEITNLPVHERGLGMVFQEYALFPHKNVQQNVAFGLRMLKWDKAKIANRVEQILDLVGLTGFGSRPVHELSGGEQQRVALARSLAPAPRLILLDEPLGALDRTLRERLMLELRQILKDAGNVLGRPEGMTAVYVTHDQAEAFAIADKVMVLNNGRIEQVGSPQAVYRQPATPFVARFLGMENVFEARVTSQHPPVLEIGEWRVEIAPITNNHLQLTINHFQHLLIRPEAAQLVTAGDANGVNVVNGRLTQHTFRGRYQLITVETDHGVTLKFELETAVTVPPIGHPITLSLDPEAIVLLETA</sequence>
<dbReference type="SUPFAM" id="SSF50331">
    <property type="entry name" value="MOP-like"/>
    <property type="match status" value="1"/>
</dbReference>
<dbReference type="FunFam" id="3.40.50.300:FF:000425">
    <property type="entry name" value="Probable ABC transporter, ATP-binding subunit"/>
    <property type="match status" value="1"/>
</dbReference>
<proteinExistence type="predicted"/>
<dbReference type="EC" id="3.6.3.25" evidence="5"/>
<feature type="domain" description="ABC transporter" evidence="4">
    <location>
        <begin position="3"/>
        <end position="241"/>
    </location>
</feature>